<sequence>MDTETTKIEIISRKTIKPSSPTPHNKRNLKLSLIDQTYSPSYGPMILFYNTPSKGFSNSLEESLSKTLVRFYPFAGRLNGNVSIDCNDEGAYILEARINCKLLDFLQKPDPKLVPQFLPSSNPKNINNALFLAQLTVFSCGGVAIGFSVSHKIADASSLFYLIHTWSSIAVGEHNLVPPEIVGPSLFPPPESPIQRSLPVPQGQVLASKRFVFSPSKLASLKAKVISSGKLIQSQLKNPTVVEIVCALLFKCALSASQSPSGVLRQHVNLRKRMNPPLSENAVGNILWSFLVPFQENDGKEIIEIVAKLRKGLTEFIDEKANRFREDGFSYVCEFLRMEAELAMKGIDVYCFTSLRKLPLYQVDFGWGNPMWVTSPLLNNNMFVLVDTKCGHGIEVWVTLEEKRMARFAQDEELLAFASVDPSTQIAYCRM</sequence>
<gene>
    <name evidence="4" type="ORF">TIFTF001_022302</name>
</gene>
<keyword evidence="5" id="KW-1185">Reference proteome</keyword>
<proteinExistence type="inferred from homology"/>
<dbReference type="Proteomes" id="UP001187192">
    <property type="component" value="Unassembled WGS sequence"/>
</dbReference>
<keyword evidence="2" id="KW-0808">Transferase</keyword>
<organism evidence="4 5">
    <name type="scientific">Ficus carica</name>
    <name type="common">Common fig</name>
    <dbReference type="NCBI Taxonomy" id="3494"/>
    <lineage>
        <taxon>Eukaryota</taxon>
        <taxon>Viridiplantae</taxon>
        <taxon>Streptophyta</taxon>
        <taxon>Embryophyta</taxon>
        <taxon>Tracheophyta</taxon>
        <taxon>Spermatophyta</taxon>
        <taxon>Magnoliopsida</taxon>
        <taxon>eudicotyledons</taxon>
        <taxon>Gunneridae</taxon>
        <taxon>Pentapetalae</taxon>
        <taxon>rosids</taxon>
        <taxon>fabids</taxon>
        <taxon>Rosales</taxon>
        <taxon>Moraceae</taxon>
        <taxon>Ficeae</taxon>
        <taxon>Ficus</taxon>
    </lineage>
</organism>
<dbReference type="Pfam" id="PF02458">
    <property type="entry name" value="Transferase"/>
    <property type="match status" value="1"/>
</dbReference>
<comment type="caution">
    <text evidence="4">The sequence shown here is derived from an EMBL/GenBank/DDBJ whole genome shotgun (WGS) entry which is preliminary data.</text>
</comment>
<accession>A0AA88AIE6</accession>
<keyword evidence="3" id="KW-0012">Acyltransferase</keyword>
<dbReference type="PANTHER" id="PTHR31623:SF128">
    <property type="entry name" value="SALUTARIDINOL 7-O-ACETYLTRANSFERASE-LIKE"/>
    <property type="match status" value="1"/>
</dbReference>
<dbReference type="Gramene" id="FCD_00033182-RA">
    <property type="protein sequence ID" value="FCD_00033182-RA:cds"/>
    <property type="gene ID" value="FCD_00033182"/>
</dbReference>
<comment type="similarity">
    <text evidence="1">Belongs to the plant acyltransferase family.</text>
</comment>
<dbReference type="EMBL" id="BTGU01000045">
    <property type="protein sequence ID" value="GMN53164.1"/>
    <property type="molecule type" value="Genomic_DNA"/>
</dbReference>
<name>A0AA88AIE6_FICCA</name>
<reference evidence="4" key="1">
    <citation type="submission" date="2023-07" db="EMBL/GenBank/DDBJ databases">
        <title>draft genome sequence of fig (Ficus carica).</title>
        <authorList>
            <person name="Takahashi T."/>
            <person name="Nishimura K."/>
        </authorList>
    </citation>
    <scope>NUCLEOTIDE SEQUENCE</scope>
</reference>
<evidence type="ECO:0000313" key="5">
    <source>
        <dbReference type="Proteomes" id="UP001187192"/>
    </source>
</evidence>
<dbReference type="GO" id="GO:0016746">
    <property type="term" value="F:acyltransferase activity"/>
    <property type="evidence" value="ECO:0007669"/>
    <property type="project" value="UniProtKB-KW"/>
</dbReference>
<evidence type="ECO:0000313" key="4">
    <source>
        <dbReference type="EMBL" id="GMN53164.1"/>
    </source>
</evidence>
<dbReference type="InterPro" id="IPR023213">
    <property type="entry name" value="CAT-like_dom_sf"/>
</dbReference>
<evidence type="ECO:0000256" key="2">
    <source>
        <dbReference type="ARBA" id="ARBA00022679"/>
    </source>
</evidence>
<evidence type="ECO:0000256" key="3">
    <source>
        <dbReference type="ARBA" id="ARBA00023315"/>
    </source>
</evidence>
<dbReference type="AlphaFoldDB" id="A0AA88AIE6"/>
<dbReference type="PANTHER" id="PTHR31623">
    <property type="entry name" value="F21J9.9"/>
    <property type="match status" value="1"/>
</dbReference>
<dbReference type="Gene3D" id="3.30.559.10">
    <property type="entry name" value="Chloramphenicol acetyltransferase-like domain"/>
    <property type="match status" value="2"/>
</dbReference>
<protein>
    <submittedName>
        <fullName evidence="4">Uncharacterized protein</fullName>
    </submittedName>
</protein>
<evidence type="ECO:0000256" key="1">
    <source>
        <dbReference type="ARBA" id="ARBA00009861"/>
    </source>
</evidence>